<evidence type="ECO:0000256" key="1">
    <source>
        <dbReference type="ARBA" id="ARBA00004752"/>
    </source>
</evidence>
<dbReference type="EMBL" id="RXOL01000002">
    <property type="protein sequence ID" value="RVQ67882.1"/>
    <property type="molecule type" value="Genomic_DNA"/>
</dbReference>
<gene>
    <name evidence="9" type="ORF">EKN06_07490</name>
</gene>
<comment type="caution">
    <text evidence="9">The sequence shown here is derived from an EMBL/GenBank/DDBJ whole genome shotgun (WGS) entry which is preliminary data.</text>
</comment>
<dbReference type="Pfam" id="PF20142">
    <property type="entry name" value="Scaffold"/>
    <property type="match status" value="1"/>
</dbReference>
<evidence type="ECO:0000256" key="2">
    <source>
        <dbReference type="ARBA" id="ARBA00005992"/>
    </source>
</evidence>
<dbReference type="AlphaFoldDB" id="A0A437GYX3"/>
<organism evidence="9 10">
    <name type="scientific">Croceicoccus ponticola</name>
    <dbReference type="NCBI Taxonomy" id="2217664"/>
    <lineage>
        <taxon>Bacteria</taxon>
        <taxon>Pseudomonadati</taxon>
        <taxon>Pseudomonadota</taxon>
        <taxon>Alphaproteobacteria</taxon>
        <taxon>Sphingomonadales</taxon>
        <taxon>Erythrobacteraceae</taxon>
        <taxon>Croceicoccus</taxon>
    </lineage>
</organism>
<dbReference type="PANTHER" id="PTHR41533:SF2">
    <property type="entry name" value="BLR7131 PROTEIN"/>
    <property type="match status" value="1"/>
</dbReference>
<keyword evidence="3" id="KW-0808">Transferase</keyword>
<proteinExistence type="inferred from homology"/>
<reference evidence="9 10" key="1">
    <citation type="submission" date="2018-12" db="EMBL/GenBank/DDBJ databases">
        <title>Croceicoccus ponticola sp. nov., a lipolytic bacterium isolated from seawater.</title>
        <authorList>
            <person name="Yoon J.-H."/>
        </authorList>
    </citation>
    <scope>NUCLEOTIDE SEQUENCE [LARGE SCALE GENOMIC DNA]</scope>
    <source>
        <strain evidence="9 10">GM-16</strain>
    </source>
</reference>
<dbReference type="InterPro" id="IPR052905">
    <property type="entry name" value="LD-transpeptidase_YkuD-like"/>
</dbReference>
<accession>A0A437GYX3</accession>
<feature type="active site" description="Nucleophile" evidence="7">
    <location>
        <position position="299"/>
    </location>
</feature>
<dbReference type="GO" id="GO:0004180">
    <property type="term" value="F:carboxypeptidase activity"/>
    <property type="evidence" value="ECO:0007669"/>
    <property type="project" value="UniProtKB-ARBA"/>
</dbReference>
<name>A0A437GYX3_9SPHN</name>
<dbReference type="PROSITE" id="PS52029">
    <property type="entry name" value="LD_TPASE"/>
    <property type="match status" value="1"/>
</dbReference>
<dbReference type="PANTHER" id="PTHR41533">
    <property type="entry name" value="L,D-TRANSPEPTIDASE HI_1667-RELATED"/>
    <property type="match status" value="1"/>
</dbReference>
<dbReference type="Gene3D" id="2.40.440.10">
    <property type="entry name" value="L,D-transpeptidase catalytic domain-like"/>
    <property type="match status" value="1"/>
</dbReference>
<dbReference type="CDD" id="cd16913">
    <property type="entry name" value="YkuD_like"/>
    <property type="match status" value="1"/>
</dbReference>
<dbReference type="OrthoDB" id="9778545at2"/>
<sequence length="401" mass="44494">MVQDVPTDFFDAAPVWSMEQAETLLGYVAGLGNEGLFPRDYKPSELEAAISAGDGEQLNEVATRTFTWVAQDLRDGRTEMDSRKQWFVVDPDAERLPIKTLLEDALAGDDIVSALDALNPTHPDYAVLKQRLLETPESDRASRAKIRANMDRWRWLARDLGPSYLLTNVPEYQLRMTVNDRIVRSYRTIVGKPGKTSTPQLAETLEGVIFNPTWTVPQSIVVGEGLGAKVLNNPAYARSHNYKATKNGDGTITVVQQPGPGNSLGMMKLDMPNPHAIFLHDTPAKQLFDTQDRAYSHGCIRTERALELALTLAMVLGEVPKEEAVAISKSGEYTKVPLKKQIPVYITYFTMAQDIDGVMRSFKDIYGRDEPVLASFAAPRVAKDGRRETTEEVVAIEDPGL</sequence>
<dbReference type="GO" id="GO:0009252">
    <property type="term" value="P:peptidoglycan biosynthetic process"/>
    <property type="evidence" value="ECO:0007669"/>
    <property type="project" value="UniProtKB-UniPathway"/>
</dbReference>
<keyword evidence="4 7" id="KW-0133">Cell shape</keyword>
<dbReference type="InterPro" id="IPR005490">
    <property type="entry name" value="LD_TPept_cat_dom"/>
</dbReference>
<dbReference type="GO" id="GO:0008360">
    <property type="term" value="P:regulation of cell shape"/>
    <property type="evidence" value="ECO:0007669"/>
    <property type="project" value="UniProtKB-UniRule"/>
</dbReference>
<keyword evidence="5 7" id="KW-0573">Peptidoglycan synthesis</keyword>
<keyword evidence="6 7" id="KW-0961">Cell wall biogenesis/degradation</keyword>
<dbReference type="InterPro" id="IPR045380">
    <property type="entry name" value="LD_TPept_scaffold_dom"/>
</dbReference>
<evidence type="ECO:0000256" key="3">
    <source>
        <dbReference type="ARBA" id="ARBA00022679"/>
    </source>
</evidence>
<protein>
    <submittedName>
        <fullName evidence="9">L,D-transpeptidase</fullName>
    </submittedName>
</protein>
<keyword evidence="10" id="KW-1185">Reference proteome</keyword>
<evidence type="ECO:0000313" key="9">
    <source>
        <dbReference type="EMBL" id="RVQ67882.1"/>
    </source>
</evidence>
<feature type="active site" description="Proton donor/acceptor" evidence="7">
    <location>
        <position position="280"/>
    </location>
</feature>
<evidence type="ECO:0000256" key="6">
    <source>
        <dbReference type="ARBA" id="ARBA00023316"/>
    </source>
</evidence>
<evidence type="ECO:0000259" key="8">
    <source>
        <dbReference type="PROSITE" id="PS52029"/>
    </source>
</evidence>
<evidence type="ECO:0000313" key="10">
    <source>
        <dbReference type="Proteomes" id="UP000283003"/>
    </source>
</evidence>
<evidence type="ECO:0000256" key="7">
    <source>
        <dbReference type="PROSITE-ProRule" id="PRU01373"/>
    </source>
</evidence>
<comment type="pathway">
    <text evidence="1 7">Cell wall biogenesis; peptidoglycan biosynthesis.</text>
</comment>
<dbReference type="GO" id="GO:0016740">
    <property type="term" value="F:transferase activity"/>
    <property type="evidence" value="ECO:0007669"/>
    <property type="project" value="UniProtKB-KW"/>
</dbReference>
<dbReference type="SUPFAM" id="SSF141523">
    <property type="entry name" value="L,D-transpeptidase catalytic domain-like"/>
    <property type="match status" value="1"/>
</dbReference>
<dbReference type="GO" id="GO:0071555">
    <property type="term" value="P:cell wall organization"/>
    <property type="evidence" value="ECO:0007669"/>
    <property type="project" value="UniProtKB-UniRule"/>
</dbReference>
<evidence type="ECO:0000256" key="4">
    <source>
        <dbReference type="ARBA" id="ARBA00022960"/>
    </source>
</evidence>
<feature type="domain" description="L,D-TPase catalytic" evidence="8">
    <location>
        <begin position="163"/>
        <end position="328"/>
    </location>
</feature>
<dbReference type="InterPro" id="IPR038063">
    <property type="entry name" value="Transpep_catalytic_dom"/>
</dbReference>
<dbReference type="Pfam" id="PF03734">
    <property type="entry name" value="YkuD"/>
    <property type="match status" value="1"/>
</dbReference>
<dbReference type="Proteomes" id="UP000283003">
    <property type="component" value="Unassembled WGS sequence"/>
</dbReference>
<evidence type="ECO:0000256" key="5">
    <source>
        <dbReference type="ARBA" id="ARBA00022984"/>
    </source>
</evidence>
<comment type="similarity">
    <text evidence="2">Belongs to the YkuD family.</text>
</comment>
<dbReference type="UniPathway" id="UPA00219"/>